<sequence>MSELEPILHFICSDDGDSLILELNDNYFLIIDGGSAQTPYYQNLRVAILKRRITAFKGIIITS</sequence>
<reference evidence="1" key="1">
    <citation type="submission" date="2021-06" db="EMBL/GenBank/DDBJ databases">
        <authorList>
            <person name="Kallberg Y."/>
            <person name="Tangrot J."/>
            <person name="Rosling A."/>
        </authorList>
    </citation>
    <scope>NUCLEOTIDE SEQUENCE</scope>
    <source>
        <strain evidence="1">MA461A</strain>
    </source>
</reference>
<evidence type="ECO:0000313" key="1">
    <source>
        <dbReference type="EMBL" id="CAG8816300.1"/>
    </source>
</evidence>
<name>A0ACA9S0H6_9GLOM</name>
<protein>
    <submittedName>
        <fullName evidence="1">31283_t:CDS:1</fullName>
    </submittedName>
</protein>
<feature type="non-terminal residue" evidence="1">
    <location>
        <position position="63"/>
    </location>
</feature>
<keyword evidence="2" id="KW-1185">Reference proteome</keyword>
<accession>A0ACA9S0H6</accession>
<organism evidence="1 2">
    <name type="scientific">Racocetra persica</name>
    <dbReference type="NCBI Taxonomy" id="160502"/>
    <lineage>
        <taxon>Eukaryota</taxon>
        <taxon>Fungi</taxon>
        <taxon>Fungi incertae sedis</taxon>
        <taxon>Mucoromycota</taxon>
        <taxon>Glomeromycotina</taxon>
        <taxon>Glomeromycetes</taxon>
        <taxon>Diversisporales</taxon>
        <taxon>Gigasporaceae</taxon>
        <taxon>Racocetra</taxon>
    </lineage>
</organism>
<evidence type="ECO:0000313" key="2">
    <source>
        <dbReference type="Proteomes" id="UP000789920"/>
    </source>
</evidence>
<dbReference type="Proteomes" id="UP000789920">
    <property type="component" value="Unassembled WGS sequence"/>
</dbReference>
<comment type="caution">
    <text evidence="1">The sequence shown here is derived from an EMBL/GenBank/DDBJ whole genome shotgun (WGS) entry which is preliminary data.</text>
</comment>
<proteinExistence type="predicted"/>
<dbReference type="EMBL" id="CAJVQC010078386">
    <property type="protein sequence ID" value="CAG8816300.1"/>
    <property type="molecule type" value="Genomic_DNA"/>
</dbReference>
<gene>
    <name evidence="1" type="ORF">RPERSI_LOCUS24423</name>
</gene>